<name>A0ABP5A4J5_9ACTN</name>
<keyword evidence="5" id="KW-1185">Reference proteome</keyword>
<evidence type="ECO:0000313" key="5">
    <source>
        <dbReference type="Proteomes" id="UP001501612"/>
    </source>
</evidence>
<feature type="region of interest" description="Disordered" evidence="2">
    <location>
        <begin position="235"/>
        <end position="261"/>
    </location>
</feature>
<gene>
    <name evidence="4" type="ORF">GCM10009737_00120</name>
</gene>
<protein>
    <recommendedName>
        <fullName evidence="3">HTH merR-type domain-containing protein</fullName>
    </recommendedName>
</protein>
<dbReference type="PROSITE" id="PS50937">
    <property type="entry name" value="HTH_MERR_2"/>
    <property type="match status" value="1"/>
</dbReference>
<dbReference type="EMBL" id="BAAAMY010000001">
    <property type="protein sequence ID" value="GAA1903479.1"/>
    <property type="molecule type" value="Genomic_DNA"/>
</dbReference>
<dbReference type="Proteomes" id="UP001501612">
    <property type="component" value="Unassembled WGS sequence"/>
</dbReference>
<sequence length="291" mass="32317">MTLSIGDLAERTGLTPSALRMWEQRYGFPIPHRLAGGHRRYTTHDVEQVRDVVRRRDAGVRLEQAIDDVRRRAAPTTPSVFATLRDLHPHLEVSRMHKSTLLAMSWAIEDQVVALADRAVLWGAFQKASFYKPATSRWRELARSNAGVTVFADFEQSDLTTTPRRVALTPDAPMVREWAVVVDSFAFPVALTAWELPGQEDVADRGRVFETMWTLDAAAVRDAARVCAEVARSVDPSAAQGQYAPPPPLDPQDQRPPSLARVSGMMTRMAAYVDRWAPVDREAPGAGRPPG</sequence>
<dbReference type="SMART" id="SM00422">
    <property type="entry name" value="HTH_MERR"/>
    <property type="match status" value="1"/>
</dbReference>
<dbReference type="InterPro" id="IPR009061">
    <property type="entry name" value="DNA-bd_dom_put_sf"/>
</dbReference>
<accession>A0ABP5A4J5</accession>
<organism evidence="4 5">
    <name type="scientific">Nocardioides lentus</name>
    <dbReference type="NCBI Taxonomy" id="338077"/>
    <lineage>
        <taxon>Bacteria</taxon>
        <taxon>Bacillati</taxon>
        <taxon>Actinomycetota</taxon>
        <taxon>Actinomycetes</taxon>
        <taxon>Propionibacteriales</taxon>
        <taxon>Nocardioidaceae</taxon>
        <taxon>Nocardioides</taxon>
    </lineage>
</organism>
<dbReference type="Gene3D" id="1.10.1660.10">
    <property type="match status" value="1"/>
</dbReference>
<evidence type="ECO:0000256" key="1">
    <source>
        <dbReference type="ARBA" id="ARBA00023125"/>
    </source>
</evidence>
<evidence type="ECO:0000259" key="3">
    <source>
        <dbReference type="PROSITE" id="PS50937"/>
    </source>
</evidence>
<dbReference type="InterPro" id="IPR047057">
    <property type="entry name" value="MerR_fam"/>
</dbReference>
<evidence type="ECO:0000256" key="2">
    <source>
        <dbReference type="SAM" id="MobiDB-lite"/>
    </source>
</evidence>
<dbReference type="InterPro" id="IPR000551">
    <property type="entry name" value="MerR-type_HTH_dom"/>
</dbReference>
<comment type="caution">
    <text evidence="4">The sequence shown here is derived from an EMBL/GenBank/DDBJ whole genome shotgun (WGS) entry which is preliminary data.</text>
</comment>
<reference evidence="5" key="1">
    <citation type="journal article" date="2019" name="Int. J. Syst. Evol. Microbiol.">
        <title>The Global Catalogue of Microorganisms (GCM) 10K type strain sequencing project: providing services to taxonomists for standard genome sequencing and annotation.</title>
        <authorList>
            <consortium name="The Broad Institute Genomics Platform"/>
            <consortium name="The Broad Institute Genome Sequencing Center for Infectious Disease"/>
            <person name="Wu L."/>
            <person name="Ma J."/>
        </authorList>
    </citation>
    <scope>NUCLEOTIDE SEQUENCE [LARGE SCALE GENOMIC DNA]</scope>
    <source>
        <strain evidence="5">JCM 14046</strain>
    </source>
</reference>
<dbReference type="Pfam" id="PF13411">
    <property type="entry name" value="MerR_1"/>
    <property type="match status" value="1"/>
</dbReference>
<keyword evidence="1" id="KW-0238">DNA-binding</keyword>
<dbReference type="SUPFAM" id="SSF46955">
    <property type="entry name" value="Putative DNA-binding domain"/>
    <property type="match status" value="1"/>
</dbReference>
<dbReference type="PANTHER" id="PTHR30204">
    <property type="entry name" value="REDOX-CYCLING DRUG-SENSING TRANSCRIPTIONAL ACTIVATOR SOXR"/>
    <property type="match status" value="1"/>
</dbReference>
<dbReference type="Pfam" id="PF10069">
    <property type="entry name" value="DICT"/>
    <property type="match status" value="1"/>
</dbReference>
<dbReference type="PANTHER" id="PTHR30204:SF97">
    <property type="entry name" value="MERR FAMILY REGULATORY PROTEIN"/>
    <property type="match status" value="1"/>
</dbReference>
<feature type="domain" description="HTH merR-type" evidence="3">
    <location>
        <begin position="2"/>
        <end position="68"/>
    </location>
</feature>
<dbReference type="InterPro" id="IPR019278">
    <property type="entry name" value="DICT_dom"/>
</dbReference>
<proteinExistence type="predicted"/>
<evidence type="ECO:0000313" key="4">
    <source>
        <dbReference type="EMBL" id="GAA1903479.1"/>
    </source>
</evidence>